<name>A0A834XYW1_APHGI</name>
<feature type="signal peptide" evidence="1">
    <location>
        <begin position="1"/>
        <end position="18"/>
    </location>
</feature>
<reference evidence="2 3" key="1">
    <citation type="submission" date="2020-08" db="EMBL/GenBank/DDBJ databases">
        <title>Aphidius gifuensis genome sequencing and assembly.</title>
        <authorList>
            <person name="Du Z."/>
        </authorList>
    </citation>
    <scope>NUCLEOTIDE SEQUENCE [LARGE SCALE GENOMIC DNA]</scope>
    <source>
        <strain evidence="2">YNYX2018</strain>
        <tissue evidence="2">Adults</tissue>
    </source>
</reference>
<evidence type="ECO:0008006" key="4">
    <source>
        <dbReference type="Google" id="ProtNLM"/>
    </source>
</evidence>
<accession>A0A834XYW1</accession>
<evidence type="ECO:0000313" key="3">
    <source>
        <dbReference type="Proteomes" id="UP000639338"/>
    </source>
</evidence>
<dbReference type="Proteomes" id="UP000639338">
    <property type="component" value="Unassembled WGS sequence"/>
</dbReference>
<evidence type="ECO:0000313" key="2">
    <source>
        <dbReference type="EMBL" id="KAF7993699.1"/>
    </source>
</evidence>
<dbReference type="OrthoDB" id="7700285at2759"/>
<gene>
    <name evidence="2" type="ORF">HCN44_010294</name>
</gene>
<dbReference type="AlphaFoldDB" id="A0A834XYW1"/>
<keyword evidence="3" id="KW-1185">Reference proteome</keyword>
<dbReference type="EMBL" id="JACMRX010000003">
    <property type="protein sequence ID" value="KAF7993699.1"/>
    <property type="molecule type" value="Genomic_DNA"/>
</dbReference>
<organism evidence="2 3">
    <name type="scientific">Aphidius gifuensis</name>
    <name type="common">Parasitoid wasp</name>
    <dbReference type="NCBI Taxonomy" id="684658"/>
    <lineage>
        <taxon>Eukaryota</taxon>
        <taxon>Metazoa</taxon>
        <taxon>Ecdysozoa</taxon>
        <taxon>Arthropoda</taxon>
        <taxon>Hexapoda</taxon>
        <taxon>Insecta</taxon>
        <taxon>Pterygota</taxon>
        <taxon>Neoptera</taxon>
        <taxon>Endopterygota</taxon>
        <taxon>Hymenoptera</taxon>
        <taxon>Apocrita</taxon>
        <taxon>Ichneumonoidea</taxon>
        <taxon>Braconidae</taxon>
        <taxon>Aphidiinae</taxon>
        <taxon>Aphidius</taxon>
    </lineage>
</organism>
<keyword evidence="1" id="KW-0732">Signal</keyword>
<comment type="caution">
    <text evidence="2">The sequence shown here is derived from an EMBL/GenBank/DDBJ whole genome shotgun (WGS) entry which is preliminary data.</text>
</comment>
<sequence length="594" mass="69153">MYLIRVLVILYLIDHSNSWTTHRRSDNLPDSSGCSFLTCKKNERCVNRKFWCKNQPCPSMIYCSKSPEESLKGPPTCETVKCSRGYICVVKHHHCKWNEPCRDETARCISDHEYYDGPATCGGYKCPSGQTCILRESICSRPPCKLLKSCSSKQDVFMWKSRCQYLGCLSEHECFLRRPQENCPLPFCKHQPDCTAKNENELIKNEKCYGWICPRDQQCVTKTIGTCHNNNCRILRSCADEINIDSSNFNNRPFTKSLMHTQNIPQWSSSSLNPLDVESASSPLTSWLNYLRAHTGAETVKIWIENAEKKRDIIGFRLWLESVKDMLGIQAFNLWLDEVQAMTMNNKPFQDRLLTTLADLNYTNNNNKFTTYLNNPVNNIKKDDDKNYHETQSIDVSKNSELLFSSNGNLYEGRRVGSFLPENQQEFMEKQRQSFINFLTTLSEERQLYMNVINQTHELFSKARPLLPVNHIDYIIKNLKNHSNNQIYFDVGLSRRTSYVPTKEINSSNIVNVEVTDDYSDDENEFVLVDYDDPVEYNKSTPRIYIKVEKKMDHPIKIGDVQLNFEDNYTIEELKNSSEFKRAREHLFDDFNNE</sequence>
<feature type="chain" id="PRO_5032515948" description="Venom protein" evidence="1">
    <location>
        <begin position="19"/>
        <end position="594"/>
    </location>
</feature>
<proteinExistence type="predicted"/>
<evidence type="ECO:0000256" key="1">
    <source>
        <dbReference type="SAM" id="SignalP"/>
    </source>
</evidence>
<protein>
    <recommendedName>
        <fullName evidence="4">Venom protein</fullName>
    </recommendedName>
</protein>